<dbReference type="EMBL" id="OY569118">
    <property type="protein sequence ID" value="CAJ1001228.1"/>
    <property type="molecule type" value="Genomic_DNA"/>
</dbReference>
<sequence length="155" mass="17981">MNNLSRLFTSLTLSAQEQHMIQLLELNEKTKRFGLTLAPDDIKELLAAKNQILRHYGRLELGIEATKEIIEVFSESPYITQEHYVSTLHELHEIFYHLKNETEDKIGDAKLIGMMKDCFDQECEGSLELLKDKLEEYAAAFRVEAMRDEMGEDDE</sequence>
<keyword evidence="2" id="KW-1185">Reference proteome</keyword>
<organism evidence="1 2">
    <name type="scientific">Brevibacillus aydinogluensis</name>
    <dbReference type="NCBI Taxonomy" id="927786"/>
    <lineage>
        <taxon>Bacteria</taxon>
        <taxon>Bacillati</taxon>
        <taxon>Bacillota</taxon>
        <taxon>Bacilli</taxon>
        <taxon>Bacillales</taxon>
        <taxon>Paenibacillaceae</taxon>
        <taxon>Brevibacillus</taxon>
    </lineage>
</organism>
<evidence type="ECO:0000313" key="2">
    <source>
        <dbReference type="Proteomes" id="UP001189619"/>
    </source>
</evidence>
<dbReference type="InterPro" id="IPR046286">
    <property type="entry name" value="DUF6323"/>
</dbReference>
<dbReference type="AlphaFoldDB" id="A0AA48M4P0"/>
<protein>
    <submittedName>
        <fullName evidence="1">DUF4065 domain-containing protein</fullName>
    </submittedName>
</protein>
<reference evidence="1" key="1">
    <citation type="submission" date="2023-07" db="EMBL/GenBank/DDBJ databases">
        <authorList>
            <person name="Ivanov I."/>
            <person name="Teneva D."/>
            <person name="Stoikov I."/>
        </authorList>
    </citation>
    <scope>NUCLEOTIDE SEQUENCE</scope>
    <source>
        <strain evidence="1">4475</strain>
    </source>
</reference>
<proteinExistence type="predicted"/>
<accession>A0AA48M4P0</accession>
<evidence type="ECO:0000313" key="1">
    <source>
        <dbReference type="EMBL" id="CAJ1001228.1"/>
    </source>
</evidence>
<dbReference type="Proteomes" id="UP001189619">
    <property type="component" value="Chromosome"/>
</dbReference>
<dbReference type="Pfam" id="PF19848">
    <property type="entry name" value="DUF6323"/>
    <property type="match status" value="1"/>
</dbReference>
<dbReference type="RefSeq" id="WP_304415059.1">
    <property type="nucleotide sequence ID" value="NZ_OY569118.1"/>
</dbReference>
<name>A0AA48M4P0_9BACL</name>
<gene>
    <name evidence="1" type="ORF">BSPP4475_02705</name>
</gene>
<dbReference type="KEGG" id="bayd:BSPP4475_02705"/>